<dbReference type="GO" id="GO:1901359">
    <property type="term" value="F:tungstate binding"/>
    <property type="evidence" value="ECO:0007669"/>
    <property type="project" value="UniProtKB-ARBA"/>
</dbReference>
<sequence>MKKKLIALLLLAAVVGSTGCAAQQASAPSANAPASTGGTAAQEKAELTIAAASSLTNAFTEMGEAFEAANGCTVTFSFGSTGTLSEQVTNGAPFDVFAAANESDVTALDEKGLLLSDTVQVYAMGRLGIATLKAGGFEAATMEDLTDPGIKVIAIANPEHAPYGLAAKQAMESAGLWETLEPKLVYGKNISETLSYLTTGNADAAFISLSLDDGETLDFHLVDADAHEPLRQAMAVVGNTGNEELARKFAEHVNSPQGQELMGRHGFMAPGE</sequence>
<accession>A0A7X5HUA2</accession>
<dbReference type="Gene3D" id="3.40.190.10">
    <property type="entry name" value="Periplasmic binding protein-like II"/>
    <property type="match status" value="2"/>
</dbReference>
<keyword evidence="4 6" id="KW-0732">Signal</keyword>
<protein>
    <submittedName>
        <fullName evidence="7">Molybdate ABC transporter substrate-binding protein</fullName>
    </submittedName>
</protein>
<name>A0A7X5HUA2_9FIRM</name>
<evidence type="ECO:0000256" key="2">
    <source>
        <dbReference type="ARBA" id="ARBA00022505"/>
    </source>
</evidence>
<dbReference type="PIRSF" id="PIRSF004846">
    <property type="entry name" value="ModA"/>
    <property type="match status" value="1"/>
</dbReference>
<evidence type="ECO:0000256" key="4">
    <source>
        <dbReference type="ARBA" id="ARBA00022729"/>
    </source>
</evidence>
<evidence type="ECO:0000313" key="8">
    <source>
        <dbReference type="Proteomes" id="UP000461585"/>
    </source>
</evidence>
<dbReference type="PROSITE" id="PS51257">
    <property type="entry name" value="PROKAR_LIPOPROTEIN"/>
    <property type="match status" value="1"/>
</dbReference>
<dbReference type="EMBL" id="JAAEEH010000006">
    <property type="protein sequence ID" value="NDL66803.1"/>
    <property type="molecule type" value="Genomic_DNA"/>
</dbReference>
<evidence type="ECO:0000256" key="3">
    <source>
        <dbReference type="ARBA" id="ARBA00022723"/>
    </source>
</evidence>
<feature type="signal peptide" evidence="6">
    <location>
        <begin position="1"/>
        <end position="22"/>
    </location>
</feature>
<proteinExistence type="inferred from homology"/>
<evidence type="ECO:0000256" key="1">
    <source>
        <dbReference type="ARBA" id="ARBA00009175"/>
    </source>
</evidence>
<dbReference type="Proteomes" id="UP000461585">
    <property type="component" value="Unassembled WGS sequence"/>
</dbReference>
<dbReference type="SUPFAM" id="SSF53850">
    <property type="entry name" value="Periplasmic binding protein-like II"/>
    <property type="match status" value="1"/>
</dbReference>
<dbReference type="GO" id="GO:0015689">
    <property type="term" value="P:molybdate ion transport"/>
    <property type="evidence" value="ECO:0007669"/>
    <property type="project" value="InterPro"/>
</dbReference>
<reference evidence="7 8" key="1">
    <citation type="submission" date="2020-01" db="EMBL/GenBank/DDBJ databases">
        <title>Anaeroalcalibacter tamaniensis gen. nov., sp. nov., moderately halophilic strictly anaerobic fermenter bacterium from mud volcano of Taman peninsula.</title>
        <authorList>
            <person name="Frolova A."/>
            <person name="Merkel A.Y."/>
            <person name="Slobodkin A.I."/>
        </authorList>
    </citation>
    <scope>NUCLEOTIDE SEQUENCE [LARGE SCALE GENOMIC DNA]</scope>
    <source>
        <strain evidence="7 8">F-3ap</strain>
    </source>
</reference>
<evidence type="ECO:0000256" key="5">
    <source>
        <dbReference type="PIRSR" id="PIRSR004846-1"/>
    </source>
</evidence>
<dbReference type="GO" id="GO:0030973">
    <property type="term" value="F:molybdate ion binding"/>
    <property type="evidence" value="ECO:0007669"/>
    <property type="project" value="InterPro"/>
</dbReference>
<comment type="caution">
    <text evidence="7">The sequence shown here is derived from an EMBL/GenBank/DDBJ whole genome shotgun (WGS) entry which is preliminary data.</text>
</comment>
<dbReference type="InterPro" id="IPR050682">
    <property type="entry name" value="ModA/WtpA"/>
</dbReference>
<feature type="binding site" evidence="5">
    <location>
        <position position="81"/>
    </location>
    <ligand>
        <name>molybdate</name>
        <dbReference type="ChEBI" id="CHEBI:36264"/>
    </ligand>
</feature>
<keyword evidence="2 5" id="KW-0500">Molybdenum</keyword>
<organism evidence="7 8">
    <name type="scientific">Anaerotalea alkaliphila</name>
    <dbReference type="NCBI Taxonomy" id="2662126"/>
    <lineage>
        <taxon>Bacteria</taxon>
        <taxon>Bacillati</taxon>
        <taxon>Bacillota</taxon>
        <taxon>Clostridia</taxon>
        <taxon>Eubacteriales</taxon>
        <taxon>Anaerotalea</taxon>
    </lineage>
</organism>
<evidence type="ECO:0000313" key="7">
    <source>
        <dbReference type="EMBL" id="NDL66803.1"/>
    </source>
</evidence>
<dbReference type="NCBIfam" id="TIGR01256">
    <property type="entry name" value="modA"/>
    <property type="match status" value="1"/>
</dbReference>
<dbReference type="FunFam" id="3.40.190.10:FF:000035">
    <property type="entry name" value="Molybdate ABC transporter substrate-binding protein"/>
    <property type="match status" value="1"/>
</dbReference>
<dbReference type="Pfam" id="PF13531">
    <property type="entry name" value="SBP_bac_11"/>
    <property type="match status" value="1"/>
</dbReference>
<dbReference type="InterPro" id="IPR044084">
    <property type="entry name" value="AvModA-like_subst-bd"/>
</dbReference>
<dbReference type="CDD" id="cd13539">
    <property type="entry name" value="PBP2_AvModA"/>
    <property type="match status" value="1"/>
</dbReference>
<keyword evidence="3 5" id="KW-0479">Metal-binding</keyword>
<dbReference type="PANTHER" id="PTHR30632:SF14">
    <property type="entry name" value="TUNGSTATE_MOLYBDATE_CHROMATE-BINDING PROTEIN MODA"/>
    <property type="match status" value="1"/>
</dbReference>
<dbReference type="GO" id="GO:0046872">
    <property type="term" value="F:metal ion binding"/>
    <property type="evidence" value="ECO:0007669"/>
    <property type="project" value="UniProtKB-KW"/>
</dbReference>
<keyword evidence="8" id="KW-1185">Reference proteome</keyword>
<feature type="chain" id="PRO_5039355708" evidence="6">
    <location>
        <begin position="23"/>
        <end position="272"/>
    </location>
</feature>
<dbReference type="AlphaFoldDB" id="A0A7X5HUA2"/>
<dbReference type="InterPro" id="IPR005950">
    <property type="entry name" value="ModA"/>
</dbReference>
<comment type="similarity">
    <text evidence="1">Belongs to the bacterial solute-binding protein ModA family.</text>
</comment>
<dbReference type="PANTHER" id="PTHR30632">
    <property type="entry name" value="MOLYBDATE-BINDING PERIPLASMIC PROTEIN"/>
    <property type="match status" value="1"/>
</dbReference>
<feature type="binding site" evidence="5">
    <location>
        <position position="190"/>
    </location>
    <ligand>
        <name>molybdate</name>
        <dbReference type="ChEBI" id="CHEBI:36264"/>
    </ligand>
</feature>
<dbReference type="RefSeq" id="WP_162369531.1">
    <property type="nucleotide sequence ID" value="NZ_JAAEEH010000006.1"/>
</dbReference>
<feature type="binding site" evidence="5">
    <location>
        <position position="54"/>
    </location>
    <ligand>
        <name>molybdate</name>
        <dbReference type="ChEBI" id="CHEBI:36264"/>
    </ligand>
</feature>
<gene>
    <name evidence="7" type="primary">modA</name>
    <name evidence="7" type="ORF">GXN74_03465</name>
</gene>
<evidence type="ECO:0000256" key="6">
    <source>
        <dbReference type="SAM" id="SignalP"/>
    </source>
</evidence>